<organism evidence="1 2">
    <name type="scientific">Paenibacillus abyssi</name>
    <dbReference type="NCBI Taxonomy" id="1340531"/>
    <lineage>
        <taxon>Bacteria</taxon>
        <taxon>Bacillati</taxon>
        <taxon>Bacillota</taxon>
        <taxon>Bacilli</taxon>
        <taxon>Bacillales</taxon>
        <taxon>Paenibacillaceae</taxon>
        <taxon>Paenibacillus</taxon>
    </lineage>
</organism>
<reference evidence="1" key="2">
    <citation type="submission" date="2020-09" db="EMBL/GenBank/DDBJ databases">
        <authorList>
            <person name="Sun Q."/>
            <person name="Zhou Y."/>
        </authorList>
    </citation>
    <scope>NUCLEOTIDE SEQUENCE</scope>
    <source>
        <strain evidence="1">CGMCC 1.12987</strain>
    </source>
</reference>
<evidence type="ECO:0000313" key="1">
    <source>
        <dbReference type="EMBL" id="GGG18276.1"/>
    </source>
</evidence>
<comment type="caution">
    <text evidence="1">The sequence shown here is derived from an EMBL/GenBank/DDBJ whole genome shotgun (WGS) entry which is preliminary data.</text>
</comment>
<keyword evidence="2" id="KW-1185">Reference proteome</keyword>
<dbReference type="AlphaFoldDB" id="A0A917G1J6"/>
<evidence type="ECO:0000313" key="2">
    <source>
        <dbReference type="Proteomes" id="UP000644756"/>
    </source>
</evidence>
<dbReference type="EMBL" id="BMGR01000014">
    <property type="protein sequence ID" value="GGG18276.1"/>
    <property type="molecule type" value="Genomic_DNA"/>
</dbReference>
<sequence>MTGKEFFKQESHPVLRSLGIPVFNSTLHGEGFYLSYNMDTRDYGCVTTALVFGNMEKFLILAGDHREQYAALVNKGFDACLEYFKAHIDKAHEYSDKI</sequence>
<reference evidence="1" key="1">
    <citation type="journal article" date="2014" name="Int. J. Syst. Evol. Microbiol.">
        <title>Complete genome sequence of Corynebacterium casei LMG S-19264T (=DSM 44701T), isolated from a smear-ripened cheese.</title>
        <authorList>
            <consortium name="US DOE Joint Genome Institute (JGI-PGF)"/>
            <person name="Walter F."/>
            <person name="Albersmeier A."/>
            <person name="Kalinowski J."/>
            <person name="Ruckert C."/>
        </authorList>
    </citation>
    <scope>NUCLEOTIDE SEQUENCE</scope>
    <source>
        <strain evidence="1">CGMCC 1.12987</strain>
    </source>
</reference>
<name>A0A917G1J6_9BACL</name>
<gene>
    <name evidence="1" type="ORF">GCM10010916_38880</name>
</gene>
<protein>
    <submittedName>
        <fullName evidence="1">Uncharacterized protein</fullName>
    </submittedName>
</protein>
<dbReference type="Proteomes" id="UP000644756">
    <property type="component" value="Unassembled WGS sequence"/>
</dbReference>
<accession>A0A917G1J6</accession>
<proteinExistence type="predicted"/>
<dbReference type="RefSeq" id="WP_188532733.1">
    <property type="nucleotide sequence ID" value="NZ_BMGR01000014.1"/>
</dbReference>